<accession>A0A1C6RD75</accession>
<dbReference type="EMBL" id="FMHT01000003">
    <property type="protein sequence ID" value="SCL15088.1"/>
    <property type="molecule type" value="Genomic_DNA"/>
</dbReference>
<name>A0A1C6RD75_9ACTN</name>
<dbReference type="AlphaFoldDB" id="A0A1C6RD75"/>
<protein>
    <submittedName>
        <fullName evidence="1">Uncharacterized protein</fullName>
    </submittedName>
</protein>
<evidence type="ECO:0000313" key="2">
    <source>
        <dbReference type="Proteomes" id="UP000199699"/>
    </source>
</evidence>
<evidence type="ECO:0000313" key="1">
    <source>
        <dbReference type="EMBL" id="SCL15088.1"/>
    </source>
</evidence>
<reference evidence="1 2" key="1">
    <citation type="submission" date="2016-06" db="EMBL/GenBank/DDBJ databases">
        <authorList>
            <person name="Kjaerup R.B."/>
            <person name="Dalgaard T.S."/>
            <person name="Juul-Madsen H.R."/>
        </authorList>
    </citation>
    <scope>NUCLEOTIDE SEQUENCE [LARGE SCALE GENOMIC DNA]</scope>
    <source>
        <strain evidence="1 2">DSM 43818</strain>
    </source>
</reference>
<organism evidence="1 2">
    <name type="scientific">Micromonospora nigra</name>
    <dbReference type="NCBI Taxonomy" id="145857"/>
    <lineage>
        <taxon>Bacteria</taxon>
        <taxon>Bacillati</taxon>
        <taxon>Actinomycetota</taxon>
        <taxon>Actinomycetes</taxon>
        <taxon>Micromonosporales</taxon>
        <taxon>Micromonosporaceae</taxon>
        <taxon>Micromonospora</taxon>
    </lineage>
</organism>
<dbReference type="Proteomes" id="UP000199699">
    <property type="component" value="Unassembled WGS sequence"/>
</dbReference>
<sequence length="39" mass="3913">MKLGLRLWVAQGRLADVKVLAAGGDLNAHHGAGPDCGSG</sequence>
<dbReference type="STRING" id="145857.GA0070616_0626"/>
<keyword evidence="2" id="KW-1185">Reference proteome</keyword>
<proteinExistence type="predicted"/>
<gene>
    <name evidence="1" type="ORF">GA0070616_0626</name>
</gene>